<evidence type="ECO:0000313" key="1">
    <source>
        <dbReference type="EMBL" id="KAG6372926.1"/>
    </source>
</evidence>
<accession>A0A8I2YJ10</accession>
<keyword evidence="2" id="KW-1185">Reference proteome</keyword>
<evidence type="ECO:0000313" key="2">
    <source>
        <dbReference type="Proteomes" id="UP000683000"/>
    </source>
</evidence>
<dbReference type="AlphaFoldDB" id="A0A8I2YJ10"/>
<dbReference type="Proteomes" id="UP000683000">
    <property type="component" value="Unassembled WGS sequence"/>
</dbReference>
<reference evidence="1" key="1">
    <citation type="submission" date="2021-03" db="EMBL/GenBank/DDBJ databases">
        <title>Evolutionary innovations through gain and loss of genes in the ectomycorrhizal Boletales.</title>
        <authorList>
            <person name="Wu G."/>
            <person name="Miyauchi S."/>
            <person name="Morin E."/>
            <person name="Yang Z.-L."/>
            <person name="Xu J."/>
            <person name="Martin F.M."/>
        </authorList>
    </citation>
    <scope>NUCLEOTIDE SEQUENCE</scope>
    <source>
        <strain evidence="1">BR01</strain>
    </source>
</reference>
<proteinExistence type="predicted"/>
<sequence>MDFNGRIQQHLVQSTSVVVRGWTPTLPLRFSKKFLAHQVSNLGQRCQWIKGIWFANRDKASEETSYHEVTSLERFLDLIDDPNVCGNFLDSKNVNLSPPAWMHPLNDHMEPDYAPQFHEVEIEVKEKEV</sequence>
<name>A0A8I2YJ10_9AGAM</name>
<organism evidence="1 2">
    <name type="scientific">Boletus reticuloceps</name>
    <dbReference type="NCBI Taxonomy" id="495285"/>
    <lineage>
        <taxon>Eukaryota</taxon>
        <taxon>Fungi</taxon>
        <taxon>Dikarya</taxon>
        <taxon>Basidiomycota</taxon>
        <taxon>Agaricomycotina</taxon>
        <taxon>Agaricomycetes</taxon>
        <taxon>Agaricomycetidae</taxon>
        <taxon>Boletales</taxon>
        <taxon>Boletineae</taxon>
        <taxon>Boletaceae</taxon>
        <taxon>Boletoideae</taxon>
        <taxon>Boletus</taxon>
    </lineage>
</organism>
<protein>
    <submittedName>
        <fullName evidence="1">Uncharacterized protein</fullName>
    </submittedName>
</protein>
<comment type="caution">
    <text evidence="1">The sequence shown here is derived from an EMBL/GenBank/DDBJ whole genome shotgun (WGS) entry which is preliminary data.</text>
</comment>
<gene>
    <name evidence="1" type="ORF">JVT61DRAFT_6960</name>
</gene>
<dbReference type="EMBL" id="JAGFBS010000024">
    <property type="protein sequence ID" value="KAG6372926.1"/>
    <property type="molecule type" value="Genomic_DNA"/>
</dbReference>